<evidence type="ECO:0000313" key="2">
    <source>
        <dbReference type="EMBL" id="KOF01183.1"/>
    </source>
</evidence>
<dbReference type="InterPro" id="IPR037165">
    <property type="entry name" value="AldOxase/xan_DH_Mopterin-bd_sf"/>
</dbReference>
<dbReference type="SMART" id="SM01008">
    <property type="entry name" value="Ald_Xan_dh_C"/>
    <property type="match status" value="1"/>
</dbReference>
<dbReference type="AlphaFoldDB" id="A0A0L8AFL9"/>
<dbReference type="Gene3D" id="3.90.1170.50">
    <property type="entry name" value="Aldehyde oxidase/xanthine dehydrogenase, a/b hammerhead"/>
    <property type="match status" value="1"/>
</dbReference>
<name>A0A0L8AFL9_9GAMM</name>
<dbReference type="Proteomes" id="UP000036890">
    <property type="component" value="Unassembled WGS sequence"/>
</dbReference>
<dbReference type="PANTHER" id="PTHR47495:SF2">
    <property type="entry name" value="ALDEHYDE DEHYDROGENASE"/>
    <property type="match status" value="1"/>
</dbReference>
<dbReference type="OrthoDB" id="6177861at2"/>
<dbReference type="InterPro" id="IPR008274">
    <property type="entry name" value="AldOxase/xan_DH_MoCoBD1"/>
</dbReference>
<dbReference type="SUPFAM" id="SSF56003">
    <property type="entry name" value="Molybdenum cofactor-binding domain"/>
    <property type="match status" value="2"/>
</dbReference>
<dbReference type="InterPro" id="IPR036856">
    <property type="entry name" value="Ald_Oxase/Xan_DH_a/b_sf"/>
</dbReference>
<dbReference type="Pfam" id="PF02738">
    <property type="entry name" value="MoCoBD_1"/>
    <property type="match status" value="1"/>
</dbReference>
<reference evidence="2 3" key="1">
    <citation type="journal article" date="2012" name="J. Bacteriol.">
        <title>Genome sequence of a novel nicotine-degrading strain, Pseudomonas geniculata N1.</title>
        <authorList>
            <person name="Tang H."/>
            <person name="Yu H."/>
            <person name="Tai C."/>
            <person name="Huang K."/>
            <person name="Liu Y."/>
            <person name="Wang L."/>
            <person name="Yao Y."/>
            <person name="Wu G."/>
            <person name="Xu P."/>
        </authorList>
    </citation>
    <scope>NUCLEOTIDE SEQUENCE [LARGE SCALE GENOMIC DNA]</scope>
    <source>
        <strain evidence="2 3">N1</strain>
    </source>
</reference>
<evidence type="ECO:0000259" key="1">
    <source>
        <dbReference type="SMART" id="SM01008"/>
    </source>
</evidence>
<dbReference type="InterPro" id="IPR012368">
    <property type="entry name" value="OxRdtase_Mopterin-bd_su_IorB"/>
</dbReference>
<dbReference type="PIRSF" id="PIRSF036389">
    <property type="entry name" value="IOR_B"/>
    <property type="match status" value="1"/>
</dbReference>
<feature type="domain" description="Aldehyde oxidase/xanthine dehydrogenase a/b hammerhead" evidence="1">
    <location>
        <begin position="195"/>
        <end position="293"/>
    </location>
</feature>
<dbReference type="EMBL" id="AJLO02000002">
    <property type="protein sequence ID" value="KOF01183.1"/>
    <property type="molecule type" value="Genomic_DNA"/>
</dbReference>
<gene>
    <name evidence="2" type="ORF">W7K_00720</name>
</gene>
<dbReference type="Pfam" id="PF20256">
    <property type="entry name" value="MoCoBD_2"/>
    <property type="match status" value="2"/>
</dbReference>
<dbReference type="Gene3D" id="3.30.365.10">
    <property type="entry name" value="Aldehyde oxidase/xanthine dehydrogenase, molybdopterin binding domain"/>
    <property type="match status" value="4"/>
</dbReference>
<comment type="caution">
    <text evidence="2">The sequence shown here is derived from an EMBL/GenBank/DDBJ whole genome shotgun (WGS) entry which is preliminary data.</text>
</comment>
<protein>
    <recommendedName>
        <fullName evidence="1">Aldehyde oxidase/xanthine dehydrogenase a/b hammerhead domain-containing protein</fullName>
    </recommendedName>
</protein>
<sequence>MAAVSAGVVFPVAMSGCRVDDFGPAGPVELISWVVIEPNNTVRIRIPQSDIGQGVITTLSQVLAEEMDLDWSLVRPEFFDPLTNLRRGNVYVYTCTESSWSADRLFDPMRMAGAQIRQMLLTAASRRSGVPVDELRTESSSIISAGGGRQSYAEVALAASRIRPPPPSKIKLKQSSDYRLIGKPIRRLDLTPKTTGALRYGIDVELPGMLYAAVRQSPVYGGKLVSWDEAAIAGIPGVIKVVRIAGGPCGLNGPLADGGEDYGMDDAVAVVADSFWRARKALLALPVQWDEGEFATASSEGIMADLKRRVGQAQPVVREAGEFTQAIGRAAQVLEADYSYPFMDAMPLEPLNCTAWLRPDGLQVWASTQFAQDAHRLAAVTAGLPPEKVQFNLPYVGGGFGRRCQNEYVSQGVQIAKAVPGRPVKLVWTREEMMARGYPPPITVSRFKAGLDENGKVIAWFNRVVSGTAPDQSYGPARLPHYIPDLRIEYARTKTPQPFGWMRGVAFTQHVWMNQGFQDELAEAAGRDPVELYMELLDETTVPFDLKDRDIAVGRIRNMRDVLTRAARIARWSEPLPKGRGRGVSVSDFSYWVTYRTGTASAVVDVTLDGRGGMQVDRVVVVLNCGRILNPEVVRGQVEGSVFWAITTALYGGITLKNGRVVQRNFQDHDVARLATACRDIHVELVESDEHPAGVGEDAVPIVMTAMLNAIRRAGGPRVRSLPLSDHDLSFT</sequence>
<proteinExistence type="predicted"/>
<dbReference type="InterPro" id="IPR052516">
    <property type="entry name" value="N-heterocyclic_Hydroxylase"/>
</dbReference>
<evidence type="ECO:0000313" key="3">
    <source>
        <dbReference type="Proteomes" id="UP000036890"/>
    </source>
</evidence>
<dbReference type="GO" id="GO:0016491">
    <property type="term" value="F:oxidoreductase activity"/>
    <property type="evidence" value="ECO:0007669"/>
    <property type="project" value="InterPro"/>
</dbReference>
<dbReference type="PANTHER" id="PTHR47495">
    <property type="entry name" value="ALDEHYDE DEHYDROGENASE"/>
    <property type="match status" value="1"/>
</dbReference>
<accession>A0A0L8AFL9</accession>
<dbReference type="InterPro" id="IPR046867">
    <property type="entry name" value="AldOxase/xan_DH_MoCoBD2"/>
</dbReference>
<dbReference type="SUPFAM" id="SSF54665">
    <property type="entry name" value="CO dehydrogenase molybdoprotein N-domain-like"/>
    <property type="match status" value="1"/>
</dbReference>
<organism evidence="2 3">
    <name type="scientific">Stenotrophomonas geniculata N1</name>
    <dbReference type="NCBI Taxonomy" id="1167641"/>
    <lineage>
        <taxon>Bacteria</taxon>
        <taxon>Pseudomonadati</taxon>
        <taxon>Pseudomonadota</taxon>
        <taxon>Gammaproteobacteria</taxon>
        <taxon>Lysobacterales</taxon>
        <taxon>Lysobacteraceae</taxon>
        <taxon>Stenotrophomonas</taxon>
    </lineage>
</organism>
<dbReference type="InterPro" id="IPR000674">
    <property type="entry name" value="Ald_Oxase/Xan_DH_a/b"/>
</dbReference>